<protein>
    <submittedName>
        <fullName evidence="2">Uncharacterized protein</fullName>
    </submittedName>
</protein>
<keyword evidence="3" id="KW-1185">Reference proteome</keyword>
<feature type="region of interest" description="Disordered" evidence="1">
    <location>
        <begin position="45"/>
        <end position="65"/>
    </location>
</feature>
<feature type="region of interest" description="Disordered" evidence="1">
    <location>
        <begin position="1"/>
        <end position="21"/>
    </location>
</feature>
<organism evidence="2">
    <name type="scientific">Oryza meridionalis</name>
    <dbReference type="NCBI Taxonomy" id="40149"/>
    <lineage>
        <taxon>Eukaryota</taxon>
        <taxon>Viridiplantae</taxon>
        <taxon>Streptophyta</taxon>
        <taxon>Embryophyta</taxon>
        <taxon>Tracheophyta</taxon>
        <taxon>Spermatophyta</taxon>
        <taxon>Magnoliopsida</taxon>
        <taxon>Liliopsida</taxon>
        <taxon>Poales</taxon>
        <taxon>Poaceae</taxon>
        <taxon>BOP clade</taxon>
        <taxon>Oryzoideae</taxon>
        <taxon>Oryzeae</taxon>
        <taxon>Oryzinae</taxon>
        <taxon>Oryza</taxon>
    </lineage>
</organism>
<name>A0A0E0FCS7_9ORYZ</name>
<dbReference type="HOGENOM" id="CLU_1996237_0_0_1"/>
<dbReference type="EnsemblPlants" id="OMERI12G10180.1">
    <property type="protein sequence ID" value="OMERI12G10180.1"/>
    <property type="gene ID" value="OMERI12G10180"/>
</dbReference>
<dbReference type="AlphaFoldDB" id="A0A0E0FCS7"/>
<reference evidence="2" key="2">
    <citation type="submission" date="2018-05" db="EMBL/GenBank/DDBJ databases">
        <title>OmerRS3 (Oryza meridionalis Reference Sequence Version 3).</title>
        <authorList>
            <person name="Zhang J."/>
            <person name="Kudrna D."/>
            <person name="Lee S."/>
            <person name="Talag J."/>
            <person name="Welchert J."/>
            <person name="Wing R.A."/>
        </authorList>
    </citation>
    <scope>NUCLEOTIDE SEQUENCE [LARGE SCALE GENOMIC DNA]</scope>
    <source>
        <strain evidence="2">cv. OR44</strain>
    </source>
</reference>
<evidence type="ECO:0000313" key="3">
    <source>
        <dbReference type="Proteomes" id="UP000008021"/>
    </source>
</evidence>
<dbReference type="Gramene" id="OMERI12G10180.1">
    <property type="protein sequence ID" value="OMERI12G10180.1"/>
    <property type="gene ID" value="OMERI12G10180"/>
</dbReference>
<proteinExistence type="predicted"/>
<evidence type="ECO:0000256" key="1">
    <source>
        <dbReference type="SAM" id="MobiDB-lite"/>
    </source>
</evidence>
<reference evidence="2" key="1">
    <citation type="submission" date="2015-04" db="UniProtKB">
        <authorList>
            <consortium name="EnsemblPlants"/>
        </authorList>
    </citation>
    <scope>IDENTIFICATION</scope>
</reference>
<evidence type="ECO:0000313" key="2">
    <source>
        <dbReference type="EnsemblPlants" id="OMERI12G10180.1"/>
    </source>
</evidence>
<sequence>MGSSRGMCGVQQSTPQPVTAGVDSVTMVGNLSIEEAFVERLASKNQSEGGRLKDMKRKKPHNLSTEEPFVERLAGKNLSGGQYMSLSGRETTDELTWGQRSCVFQFYTVEFTPSLLYEISSPLIR</sequence>
<dbReference type="Proteomes" id="UP000008021">
    <property type="component" value="Chromosome 12"/>
</dbReference>
<accession>A0A0E0FCS7</accession>